<gene>
    <name evidence="1" type="primary">arsD</name>
    <name evidence="1" type="ORF">QEH59_09300</name>
</gene>
<dbReference type="Pfam" id="PF06953">
    <property type="entry name" value="ArsD"/>
    <property type="match status" value="1"/>
</dbReference>
<keyword evidence="2" id="KW-1185">Reference proteome</keyword>
<dbReference type="Proteomes" id="UP001243717">
    <property type="component" value="Unassembled WGS sequence"/>
</dbReference>
<name>A0ABU1AII3_9BACT</name>
<reference evidence="1 2" key="1">
    <citation type="submission" date="2023-04" db="EMBL/GenBank/DDBJ databases">
        <title>A novel bacteria isolated from coastal sediment.</title>
        <authorList>
            <person name="Liu X.-J."/>
            <person name="Du Z.-J."/>
        </authorList>
    </citation>
    <scope>NUCLEOTIDE SEQUENCE [LARGE SCALE GENOMIC DNA]</scope>
    <source>
        <strain evidence="1 2">SDUM461004</strain>
    </source>
</reference>
<dbReference type="Gene3D" id="3.40.30.10">
    <property type="entry name" value="Glutaredoxin"/>
    <property type="match status" value="1"/>
</dbReference>
<dbReference type="RefSeq" id="WP_308985088.1">
    <property type="nucleotide sequence ID" value="NZ_JARXIC010000012.1"/>
</dbReference>
<sequence>MKNVENELGDASYSQKATEMVLKIYDPAMCCSSGVCGPSVDPILAQFASALKEVSKHAGVRVERYNLGQQPQAFAANETVKAMLGNGGMEELPFIFINDVLWLKGRHPSKAELFDALNIKASVLFTSFTAPQDDSACCADGGCC</sequence>
<organism evidence="1 2">
    <name type="scientific">Thalassobacterium sedimentorum</name>
    <dbReference type="NCBI Taxonomy" id="3041258"/>
    <lineage>
        <taxon>Bacteria</taxon>
        <taxon>Pseudomonadati</taxon>
        <taxon>Verrucomicrobiota</taxon>
        <taxon>Opitutia</taxon>
        <taxon>Puniceicoccales</taxon>
        <taxon>Coraliomargaritaceae</taxon>
        <taxon>Thalassobacterium</taxon>
    </lineage>
</organism>
<comment type="caution">
    <text evidence="1">The sequence shown here is derived from an EMBL/GenBank/DDBJ whole genome shotgun (WGS) entry which is preliminary data.</text>
</comment>
<proteinExistence type="predicted"/>
<dbReference type="InterPro" id="IPR010712">
    <property type="entry name" value="Arsenical-R_ArsD"/>
</dbReference>
<protein>
    <submittedName>
        <fullName evidence="1">Arsenite efflux transporter metallochaperone ArsD</fullName>
    </submittedName>
</protein>
<dbReference type="EMBL" id="JARXIC010000012">
    <property type="protein sequence ID" value="MDQ8194621.1"/>
    <property type="molecule type" value="Genomic_DNA"/>
</dbReference>
<evidence type="ECO:0000313" key="1">
    <source>
        <dbReference type="EMBL" id="MDQ8194621.1"/>
    </source>
</evidence>
<dbReference type="NCBIfam" id="NF033727">
    <property type="entry name" value="chaperon_ArsD"/>
    <property type="match status" value="1"/>
</dbReference>
<accession>A0ABU1AII3</accession>
<evidence type="ECO:0000313" key="2">
    <source>
        <dbReference type="Proteomes" id="UP001243717"/>
    </source>
</evidence>